<sequence length="200" mass="20997">MAHSVLAVPVPALEPYVRARWEHYDAAWVSRDPAFTHAHITALAPFLPAPSAADLARVAEIARTTPAFDFVLDEVAAFPDGIVHAVPTPAAPFAELTARLWRAFPDCPPYAGEFADVVPHLTLDRLGPAVSIGSVAAEVGGLLPARTRAERLELQWYDEGDCRVLAAWPLGAPAVGDPVVSGPARGAGRAATSSSRAAGP</sequence>
<protein>
    <submittedName>
        <fullName evidence="1">2'-5' RNA ligase family protein</fullName>
    </submittedName>
</protein>
<dbReference type="RefSeq" id="WP_141007137.1">
    <property type="nucleotide sequence ID" value="NZ_BAAAOR010000033.1"/>
</dbReference>
<dbReference type="SUPFAM" id="SSF55144">
    <property type="entry name" value="LigT-like"/>
    <property type="match status" value="1"/>
</dbReference>
<keyword evidence="2" id="KW-1185">Reference proteome</keyword>
<dbReference type="Pfam" id="PF13563">
    <property type="entry name" value="2_5_RNA_ligase2"/>
    <property type="match status" value="1"/>
</dbReference>
<dbReference type="InterPro" id="IPR009097">
    <property type="entry name" value="Cyclic_Pdiesterase"/>
</dbReference>
<evidence type="ECO:0000313" key="1">
    <source>
        <dbReference type="EMBL" id="GAA1538150.1"/>
    </source>
</evidence>
<organism evidence="1 2">
    <name type="scientific">Nocardioides humi</name>
    <dbReference type="NCBI Taxonomy" id="449461"/>
    <lineage>
        <taxon>Bacteria</taxon>
        <taxon>Bacillati</taxon>
        <taxon>Actinomycetota</taxon>
        <taxon>Actinomycetes</taxon>
        <taxon>Propionibacteriales</taxon>
        <taxon>Nocardioidaceae</taxon>
        <taxon>Nocardioides</taxon>
    </lineage>
</organism>
<comment type="caution">
    <text evidence="1">The sequence shown here is derived from an EMBL/GenBank/DDBJ whole genome shotgun (WGS) entry which is preliminary data.</text>
</comment>
<dbReference type="EMBL" id="BAAAOR010000033">
    <property type="protein sequence ID" value="GAA1538150.1"/>
    <property type="molecule type" value="Genomic_DNA"/>
</dbReference>
<name>A0ABN2BDU4_9ACTN</name>
<reference evidence="1 2" key="1">
    <citation type="journal article" date="2019" name="Int. J. Syst. Evol. Microbiol.">
        <title>The Global Catalogue of Microorganisms (GCM) 10K type strain sequencing project: providing services to taxonomists for standard genome sequencing and annotation.</title>
        <authorList>
            <consortium name="The Broad Institute Genomics Platform"/>
            <consortium name="The Broad Institute Genome Sequencing Center for Infectious Disease"/>
            <person name="Wu L."/>
            <person name="Ma J."/>
        </authorList>
    </citation>
    <scope>NUCLEOTIDE SEQUENCE [LARGE SCALE GENOMIC DNA]</scope>
    <source>
        <strain evidence="1 2">JCM 14942</strain>
    </source>
</reference>
<dbReference type="Proteomes" id="UP001500842">
    <property type="component" value="Unassembled WGS sequence"/>
</dbReference>
<dbReference type="Gene3D" id="3.90.1140.10">
    <property type="entry name" value="Cyclic phosphodiesterase"/>
    <property type="match status" value="1"/>
</dbReference>
<proteinExistence type="predicted"/>
<gene>
    <name evidence="1" type="ORF">GCM10009788_45920</name>
</gene>
<keyword evidence="1" id="KW-0436">Ligase</keyword>
<dbReference type="GO" id="GO:0016874">
    <property type="term" value="F:ligase activity"/>
    <property type="evidence" value="ECO:0007669"/>
    <property type="project" value="UniProtKB-KW"/>
</dbReference>
<accession>A0ABN2BDU4</accession>
<evidence type="ECO:0000313" key="2">
    <source>
        <dbReference type="Proteomes" id="UP001500842"/>
    </source>
</evidence>